<dbReference type="EMBL" id="MVBN01000015">
    <property type="protein sequence ID" value="OOK63898.1"/>
    <property type="molecule type" value="Genomic_DNA"/>
</dbReference>
<dbReference type="Proteomes" id="UP000188532">
    <property type="component" value="Unassembled WGS sequence"/>
</dbReference>
<proteinExistence type="predicted"/>
<accession>A0A1V3WAW6</accession>
<sequence>MVTDRQSARQVAAGGVVAAPSRNAAATAPRFLRTGLFAGLD</sequence>
<organism evidence="1 2">
    <name type="scientific">Mycobacterium kansasii</name>
    <dbReference type="NCBI Taxonomy" id="1768"/>
    <lineage>
        <taxon>Bacteria</taxon>
        <taxon>Bacillati</taxon>
        <taxon>Actinomycetota</taxon>
        <taxon>Actinomycetes</taxon>
        <taxon>Mycobacteriales</taxon>
        <taxon>Mycobacteriaceae</taxon>
        <taxon>Mycobacterium</taxon>
    </lineage>
</organism>
<protein>
    <submittedName>
        <fullName evidence="1">Uncharacterized protein</fullName>
    </submittedName>
</protein>
<comment type="caution">
    <text evidence="1">The sequence shown here is derived from an EMBL/GenBank/DDBJ whole genome shotgun (WGS) entry which is preliminary data.</text>
</comment>
<evidence type="ECO:0000313" key="2">
    <source>
        <dbReference type="Proteomes" id="UP000188532"/>
    </source>
</evidence>
<name>A0A1V3WAW6_MYCKA</name>
<evidence type="ECO:0000313" key="1">
    <source>
        <dbReference type="EMBL" id="OOK63898.1"/>
    </source>
</evidence>
<gene>
    <name evidence="1" type="ORF">BZL29_8395</name>
</gene>
<reference evidence="1 2" key="1">
    <citation type="submission" date="2017-02" db="EMBL/GenBank/DDBJ databases">
        <title>Complete genome sequences of Mycobacterium kansasii strains isolated from rhesus macaques.</title>
        <authorList>
            <person name="Panda A."/>
            <person name="Nagaraj S."/>
            <person name="Zhao X."/>
            <person name="Tettelin H."/>
            <person name="Detolla L.J."/>
        </authorList>
    </citation>
    <scope>NUCLEOTIDE SEQUENCE [LARGE SCALE GENOMIC DNA]</scope>
    <source>
        <strain evidence="1 2">11-3469</strain>
    </source>
</reference>
<dbReference type="AlphaFoldDB" id="A0A1V3WAW6"/>